<dbReference type="RefSeq" id="XP_001830141.2">
    <property type="nucleotide sequence ID" value="XM_001830089.2"/>
</dbReference>
<dbReference type="KEGG" id="cci:CC1G_04574"/>
<dbReference type="InParanoid" id="A8N5J6"/>
<feature type="transmembrane region" description="Helical" evidence="2">
    <location>
        <begin position="81"/>
        <end position="101"/>
    </location>
</feature>
<dbReference type="STRING" id="240176.A8N5J6"/>
<sequence>MTAIKFQEGFILAPDGRIVPRPFTEWSPENKRYLLPLFFTLSVAWSLELVTHLEELAFWLFLLHQGPGKRDWFHSWEFRTWYIGSIIAVLGMPVTTIITRHQLNTGLAWIFLAGSSAGTSTTICFLYVLFRFPRFLEHVKAEGADPDVVVRLTTFYQLNCIRVVFRFFFTLPLLIAADSISGPYPIVGNAFSLDFLLMVGGIGCFISSGITLLIFFPRSIAQESGYRAKVISPQSSAKPPTISSSAPPDYYYYDHYDHEIGMARPISALESPTSPASAIRMHSFRFPQEPQHFDRTSRPPRRRRDSGDTGDLSIAYDSDAESIAMTSQTMQAHPIQHSVSQPGHSRHSGATSDDTIWDRQHPDDRRPSSSLRSMRRYSDGPFIYNRGGKITRVGIVHPPSQEPLRRTNSRRRSQLHPYLINFTSPIDLLDGRDDDRVNPV</sequence>
<dbReference type="EMBL" id="AACS02000003">
    <property type="protein sequence ID" value="EAU91806.2"/>
    <property type="molecule type" value="Genomic_DNA"/>
</dbReference>
<dbReference type="GeneID" id="6006579"/>
<evidence type="ECO:0000313" key="3">
    <source>
        <dbReference type="EMBL" id="EAU91806.2"/>
    </source>
</evidence>
<evidence type="ECO:0008006" key="5">
    <source>
        <dbReference type="Google" id="ProtNLM"/>
    </source>
</evidence>
<protein>
    <recommendedName>
        <fullName evidence="5">Transmembrane protein</fullName>
    </recommendedName>
</protein>
<dbReference type="OrthoDB" id="2384193at2759"/>
<feature type="transmembrane region" description="Helical" evidence="2">
    <location>
        <begin position="163"/>
        <end position="183"/>
    </location>
</feature>
<dbReference type="AlphaFoldDB" id="A8N5J6"/>
<feature type="region of interest" description="Disordered" evidence="1">
    <location>
        <begin position="327"/>
        <end position="380"/>
    </location>
</feature>
<comment type="caution">
    <text evidence="3">The sequence shown here is derived from an EMBL/GenBank/DDBJ whole genome shotgun (WGS) entry which is preliminary data.</text>
</comment>
<feature type="compositionally biased region" description="Basic and acidic residues" evidence="1">
    <location>
        <begin position="356"/>
        <end position="367"/>
    </location>
</feature>
<evidence type="ECO:0000313" key="4">
    <source>
        <dbReference type="Proteomes" id="UP000001861"/>
    </source>
</evidence>
<proteinExistence type="predicted"/>
<name>A8N5J6_COPC7</name>
<feature type="transmembrane region" description="Helical" evidence="2">
    <location>
        <begin position="107"/>
        <end position="130"/>
    </location>
</feature>
<dbReference type="Proteomes" id="UP000001861">
    <property type="component" value="Unassembled WGS sequence"/>
</dbReference>
<keyword evidence="2" id="KW-0812">Transmembrane</keyword>
<keyword evidence="2" id="KW-1133">Transmembrane helix</keyword>
<dbReference type="eggNOG" id="ENOG502RZTS">
    <property type="taxonomic scope" value="Eukaryota"/>
</dbReference>
<reference evidence="3 4" key="1">
    <citation type="journal article" date="2010" name="Proc. Natl. Acad. Sci. U.S.A.">
        <title>Insights into evolution of multicellular fungi from the assembled chromosomes of the mushroom Coprinopsis cinerea (Coprinus cinereus).</title>
        <authorList>
            <person name="Stajich J.E."/>
            <person name="Wilke S.K."/>
            <person name="Ahren D."/>
            <person name="Au C.H."/>
            <person name="Birren B.W."/>
            <person name="Borodovsky M."/>
            <person name="Burns C."/>
            <person name="Canback B."/>
            <person name="Casselton L.A."/>
            <person name="Cheng C.K."/>
            <person name="Deng J."/>
            <person name="Dietrich F.S."/>
            <person name="Fargo D.C."/>
            <person name="Farman M.L."/>
            <person name="Gathman A.C."/>
            <person name="Goldberg J."/>
            <person name="Guigo R."/>
            <person name="Hoegger P.J."/>
            <person name="Hooker J.B."/>
            <person name="Huggins A."/>
            <person name="James T.Y."/>
            <person name="Kamada T."/>
            <person name="Kilaru S."/>
            <person name="Kodira C."/>
            <person name="Kues U."/>
            <person name="Kupfer D."/>
            <person name="Kwan H.S."/>
            <person name="Lomsadze A."/>
            <person name="Li W."/>
            <person name="Lilly W.W."/>
            <person name="Ma L.J."/>
            <person name="Mackey A.J."/>
            <person name="Manning G."/>
            <person name="Martin F."/>
            <person name="Muraguchi H."/>
            <person name="Natvig D.O."/>
            <person name="Palmerini H."/>
            <person name="Ramesh M.A."/>
            <person name="Rehmeyer C.J."/>
            <person name="Roe B.A."/>
            <person name="Shenoy N."/>
            <person name="Stanke M."/>
            <person name="Ter-Hovhannisyan V."/>
            <person name="Tunlid A."/>
            <person name="Velagapudi R."/>
            <person name="Vision T.J."/>
            <person name="Zeng Q."/>
            <person name="Zolan M.E."/>
            <person name="Pukkila P.J."/>
        </authorList>
    </citation>
    <scope>NUCLEOTIDE SEQUENCE [LARGE SCALE GENOMIC DNA]</scope>
    <source>
        <strain evidence="4">Okayama-7 / 130 / ATCC MYA-4618 / FGSC 9003</strain>
    </source>
</reference>
<keyword evidence="2" id="KW-0472">Membrane</keyword>
<feature type="compositionally biased region" description="Polar residues" evidence="1">
    <location>
        <begin position="327"/>
        <end position="354"/>
    </location>
</feature>
<dbReference type="HOGENOM" id="CLU_027213_1_0_1"/>
<dbReference type="OMA" id="CTIRFAL"/>
<evidence type="ECO:0000256" key="2">
    <source>
        <dbReference type="SAM" id="Phobius"/>
    </source>
</evidence>
<evidence type="ECO:0000256" key="1">
    <source>
        <dbReference type="SAM" id="MobiDB-lite"/>
    </source>
</evidence>
<gene>
    <name evidence="3" type="ORF">CC1G_04574</name>
</gene>
<organism evidence="3 4">
    <name type="scientific">Coprinopsis cinerea (strain Okayama-7 / 130 / ATCC MYA-4618 / FGSC 9003)</name>
    <name type="common">Inky cap fungus</name>
    <name type="synonym">Hormographiella aspergillata</name>
    <dbReference type="NCBI Taxonomy" id="240176"/>
    <lineage>
        <taxon>Eukaryota</taxon>
        <taxon>Fungi</taxon>
        <taxon>Dikarya</taxon>
        <taxon>Basidiomycota</taxon>
        <taxon>Agaricomycotina</taxon>
        <taxon>Agaricomycetes</taxon>
        <taxon>Agaricomycetidae</taxon>
        <taxon>Agaricales</taxon>
        <taxon>Agaricineae</taxon>
        <taxon>Psathyrellaceae</taxon>
        <taxon>Coprinopsis</taxon>
    </lineage>
</organism>
<feature type="transmembrane region" description="Helical" evidence="2">
    <location>
        <begin position="195"/>
        <end position="216"/>
    </location>
</feature>
<keyword evidence="4" id="KW-1185">Reference proteome</keyword>
<accession>A8N5J6</accession>
<feature type="region of interest" description="Disordered" evidence="1">
    <location>
        <begin position="282"/>
        <end position="314"/>
    </location>
</feature>
<dbReference type="VEuPathDB" id="FungiDB:CC1G_04574"/>